<evidence type="ECO:0000259" key="2">
    <source>
        <dbReference type="Pfam" id="PF13231"/>
    </source>
</evidence>
<proteinExistence type="predicted"/>
<feature type="transmembrane region" description="Helical" evidence="1">
    <location>
        <begin position="32"/>
        <end position="50"/>
    </location>
</feature>
<dbReference type="KEGG" id="sfol:H3H32_19440"/>
<dbReference type="RefSeq" id="WP_182457288.1">
    <property type="nucleotide sequence ID" value="NZ_CP059732.1"/>
</dbReference>
<dbReference type="Pfam" id="PF13231">
    <property type="entry name" value="PMT_2"/>
    <property type="match status" value="1"/>
</dbReference>
<feature type="transmembrane region" description="Helical" evidence="1">
    <location>
        <begin position="294"/>
        <end position="314"/>
    </location>
</feature>
<evidence type="ECO:0000313" key="4">
    <source>
        <dbReference type="Proteomes" id="UP000515369"/>
    </source>
</evidence>
<feature type="transmembrane region" description="Helical" evidence="1">
    <location>
        <begin position="344"/>
        <end position="363"/>
    </location>
</feature>
<feature type="domain" description="Glycosyltransferase RgtA/B/C/D-like" evidence="2">
    <location>
        <begin position="127"/>
        <end position="262"/>
    </location>
</feature>
<protein>
    <submittedName>
        <fullName evidence="3">Glycosyltransferase family 39 protein</fullName>
    </submittedName>
</protein>
<feature type="transmembrane region" description="Helical" evidence="1">
    <location>
        <begin position="320"/>
        <end position="337"/>
    </location>
</feature>
<dbReference type="AlphaFoldDB" id="A0A7G5GMW1"/>
<accession>A0A7G5GMW1</accession>
<keyword evidence="3" id="KW-0808">Transferase</keyword>
<dbReference type="EMBL" id="CP059732">
    <property type="protein sequence ID" value="QMW00203.1"/>
    <property type="molecule type" value="Genomic_DNA"/>
</dbReference>
<dbReference type="InterPro" id="IPR038731">
    <property type="entry name" value="RgtA/B/C-like"/>
</dbReference>
<organism evidence="3 4">
    <name type="scientific">Spirosoma foliorum</name>
    <dbReference type="NCBI Taxonomy" id="2710596"/>
    <lineage>
        <taxon>Bacteria</taxon>
        <taxon>Pseudomonadati</taxon>
        <taxon>Bacteroidota</taxon>
        <taxon>Cytophagia</taxon>
        <taxon>Cytophagales</taxon>
        <taxon>Cytophagaceae</taxon>
        <taxon>Spirosoma</taxon>
    </lineage>
</organism>
<sequence>MVSVEKTDVKPLLYRNSQEKYGKLYPVKETSLLLPSLVLLIGCLLVTVLIRYRLIFFVSPDIGGIESNVIYSIQRYMAGYPLYANPEIAPYSITQYSPVYYRIVAAIGYLAGVEPDDTLGVYRLSRVVSLTANGFYAALLFGLGKRFCLTTKASMAIAITAFVLLPPQAYSRPDSLYILLVMATLYAVVRAIQAEQKKQELNWLAGTVGLAALAIATKQSGIVLPFAVVGYYAFVNGHCLKGLVLGGCIGLAGLLFLIGFMPEHDPILLYANIINGVNQGVDWSSFKINIVDHYFRTFSVHIAIGLPLCIWLIRQTKADYRWLGWSVLVLFGFSLSTSIKWGSALNYFTEYVALTGLVAAVWLNEQSFLVSKRGMGWPLLAFSAIFWAVVPNMTNFNWPLLMRSGALSETPYRQQKQIADYLRDSLNLKSTDAVFVTNYNYCYLNGLLYRNCLIPQQDMIAAVMYPRKKLDYSALDKQISQQGIRFLITRTGETATEFPGLTTAHYVLRRRFPQFDVYESR</sequence>
<keyword evidence="4" id="KW-1185">Reference proteome</keyword>
<keyword evidence="1" id="KW-1133">Transmembrane helix</keyword>
<feature type="transmembrane region" description="Helical" evidence="1">
    <location>
        <begin position="204"/>
        <end position="234"/>
    </location>
</feature>
<feature type="transmembrane region" description="Helical" evidence="1">
    <location>
        <begin position="240"/>
        <end position="260"/>
    </location>
</feature>
<gene>
    <name evidence="3" type="ORF">H3H32_19440</name>
</gene>
<evidence type="ECO:0000313" key="3">
    <source>
        <dbReference type="EMBL" id="QMW00203.1"/>
    </source>
</evidence>
<dbReference type="Proteomes" id="UP000515369">
    <property type="component" value="Chromosome"/>
</dbReference>
<feature type="transmembrane region" description="Helical" evidence="1">
    <location>
        <begin position="176"/>
        <end position="192"/>
    </location>
</feature>
<dbReference type="GO" id="GO:0016740">
    <property type="term" value="F:transferase activity"/>
    <property type="evidence" value="ECO:0007669"/>
    <property type="project" value="UniProtKB-KW"/>
</dbReference>
<evidence type="ECO:0000256" key="1">
    <source>
        <dbReference type="SAM" id="Phobius"/>
    </source>
</evidence>
<name>A0A7G5GMW1_9BACT</name>
<keyword evidence="1" id="KW-0812">Transmembrane</keyword>
<keyword evidence="1" id="KW-0472">Membrane</keyword>
<reference evidence="3 4" key="1">
    <citation type="submission" date="2020-07" db="EMBL/GenBank/DDBJ databases">
        <title>Spirosoma foliorum sp. nov., isolated from the leaves on the Nejang mountain Korea, Republic of.</title>
        <authorList>
            <person name="Ho H."/>
            <person name="Lee Y.-J."/>
            <person name="Nurcahyanto D.-A."/>
            <person name="Kim S.-G."/>
        </authorList>
    </citation>
    <scope>NUCLEOTIDE SEQUENCE [LARGE SCALE GENOMIC DNA]</scope>
    <source>
        <strain evidence="3 4">PL0136</strain>
    </source>
</reference>
<feature type="transmembrane region" description="Helical" evidence="1">
    <location>
        <begin position="375"/>
        <end position="394"/>
    </location>
</feature>